<reference evidence="2 3" key="1">
    <citation type="submission" date="2024-02" db="EMBL/GenBank/DDBJ databases">
        <title>Bacteria isolated from the canopy kelp, Nereocystis luetkeana.</title>
        <authorList>
            <person name="Pfister C.A."/>
            <person name="Younker I.T."/>
            <person name="Light S.H."/>
        </authorList>
    </citation>
    <scope>NUCLEOTIDE SEQUENCE [LARGE SCALE GENOMIC DNA]</scope>
    <source>
        <strain evidence="2 3">TI.2.07</strain>
    </source>
</reference>
<keyword evidence="3" id="KW-1185">Reference proteome</keyword>
<gene>
    <name evidence="2" type="ORF">V6255_09150</name>
</gene>
<accession>A0ABU9HBZ9</accession>
<keyword evidence="1" id="KW-1133">Transmembrane helix</keyword>
<name>A0ABU9HBZ9_9GAMM</name>
<dbReference type="EMBL" id="JBAKBA010000018">
    <property type="protein sequence ID" value="MEL0659306.1"/>
    <property type="molecule type" value="Genomic_DNA"/>
</dbReference>
<evidence type="ECO:0000256" key="1">
    <source>
        <dbReference type="SAM" id="Phobius"/>
    </source>
</evidence>
<evidence type="ECO:0000313" key="2">
    <source>
        <dbReference type="EMBL" id="MEL0659306.1"/>
    </source>
</evidence>
<organism evidence="2 3">
    <name type="scientific">Psychromonas arctica</name>
    <dbReference type="NCBI Taxonomy" id="168275"/>
    <lineage>
        <taxon>Bacteria</taxon>
        <taxon>Pseudomonadati</taxon>
        <taxon>Pseudomonadota</taxon>
        <taxon>Gammaproteobacteria</taxon>
        <taxon>Alteromonadales</taxon>
        <taxon>Psychromonadaceae</taxon>
        <taxon>Psychromonas</taxon>
    </lineage>
</organism>
<evidence type="ECO:0000313" key="3">
    <source>
        <dbReference type="Proteomes" id="UP001366060"/>
    </source>
</evidence>
<keyword evidence="1" id="KW-0812">Transmembrane</keyword>
<sequence>MMKIQMVIDDLVQFSQVVLDKLPSIFIGLVIFVTFFGYQNLLLI</sequence>
<dbReference type="RefSeq" id="WP_341627875.1">
    <property type="nucleotide sequence ID" value="NZ_JBAKBA010000018.1"/>
</dbReference>
<protein>
    <submittedName>
        <fullName evidence="2">Uncharacterized protein</fullName>
    </submittedName>
</protein>
<feature type="transmembrane region" description="Helical" evidence="1">
    <location>
        <begin position="25"/>
        <end position="43"/>
    </location>
</feature>
<proteinExistence type="predicted"/>
<comment type="caution">
    <text evidence="2">The sequence shown here is derived from an EMBL/GenBank/DDBJ whole genome shotgun (WGS) entry which is preliminary data.</text>
</comment>
<keyword evidence="1" id="KW-0472">Membrane</keyword>
<dbReference type="Proteomes" id="UP001366060">
    <property type="component" value="Unassembled WGS sequence"/>
</dbReference>